<dbReference type="SUPFAM" id="SSF81901">
    <property type="entry name" value="HCP-like"/>
    <property type="match status" value="1"/>
</dbReference>
<keyword evidence="5" id="KW-1185">Reference proteome</keyword>
<feature type="repeat" description="TPR" evidence="3">
    <location>
        <begin position="235"/>
        <end position="268"/>
    </location>
</feature>
<dbReference type="InterPro" id="IPR050498">
    <property type="entry name" value="Ycf3"/>
</dbReference>
<dbReference type="Pfam" id="PF00515">
    <property type="entry name" value="TPR_1"/>
    <property type="match status" value="1"/>
</dbReference>
<dbReference type="Proteomes" id="UP001185092">
    <property type="component" value="Unassembled WGS sequence"/>
</dbReference>
<reference evidence="4" key="1">
    <citation type="submission" date="2023-07" db="EMBL/GenBank/DDBJ databases">
        <title>Genomic Encyclopedia of Type Strains, Phase IV (KMG-IV): sequencing the most valuable type-strain genomes for metagenomic binning, comparative biology and taxonomic classification.</title>
        <authorList>
            <person name="Goeker M."/>
        </authorList>
    </citation>
    <scope>NUCLEOTIDE SEQUENCE</scope>
    <source>
        <strain evidence="4">DSM 26174</strain>
    </source>
</reference>
<feature type="repeat" description="TPR" evidence="3">
    <location>
        <begin position="167"/>
        <end position="200"/>
    </location>
</feature>
<dbReference type="RefSeq" id="WP_309938052.1">
    <property type="nucleotide sequence ID" value="NZ_AP025305.1"/>
</dbReference>
<proteinExistence type="predicted"/>
<sequence>MKFLYTTALLLIFYNSCQSQTQKIDNTLPMYGEIQKSEKHKEIDQQFIEECLQRFNSIDSSVNVHVDLAWKYFYNDDLKTAMKRFNQAWLLNPDFPDSYFGFAALMEMQNKPEAAEKFYKLGIEKDLDNNRSEICFQRIADCKEQLGDLKGTVSAYEKIVSINPNNSFAFKKIGYFEMQSNNSKKALSAYNQAIRLDPNDPLTYNNRAYLNQTLQNYQSAVDDYSKAIELNPKYIGALVNRGITLMQINQFQEAKQDFEACVSMAPNEGELRRYLGIVKLNLKEFSEACDQFKLAKKLGDEVSAQFLQDNCK</sequence>
<accession>A0AAE3XMA9</accession>
<gene>
    <name evidence="4" type="ORF">HNQ88_001582</name>
</gene>
<feature type="repeat" description="TPR" evidence="3">
    <location>
        <begin position="201"/>
        <end position="234"/>
    </location>
</feature>
<name>A0AAE3XMA9_9BACT</name>
<feature type="repeat" description="TPR" evidence="3">
    <location>
        <begin position="62"/>
        <end position="95"/>
    </location>
</feature>
<dbReference type="AlphaFoldDB" id="A0AAE3XMA9"/>
<evidence type="ECO:0000256" key="2">
    <source>
        <dbReference type="ARBA" id="ARBA00022803"/>
    </source>
</evidence>
<keyword evidence="1" id="KW-0677">Repeat</keyword>
<dbReference type="PROSITE" id="PS50005">
    <property type="entry name" value="TPR"/>
    <property type="match status" value="4"/>
</dbReference>
<dbReference type="PANTHER" id="PTHR44858:SF1">
    <property type="entry name" value="UDP-N-ACETYLGLUCOSAMINE--PEPTIDE N-ACETYLGLUCOSAMINYLTRANSFERASE SPINDLY-RELATED"/>
    <property type="match status" value="1"/>
</dbReference>
<dbReference type="InterPro" id="IPR011990">
    <property type="entry name" value="TPR-like_helical_dom_sf"/>
</dbReference>
<evidence type="ECO:0000313" key="5">
    <source>
        <dbReference type="Proteomes" id="UP001185092"/>
    </source>
</evidence>
<comment type="caution">
    <text evidence="4">The sequence shown here is derived from an EMBL/GenBank/DDBJ whole genome shotgun (WGS) entry which is preliminary data.</text>
</comment>
<dbReference type="SMART" id="SM00028">
    <property type="entry name" value="TPR"/>
    <property type="match status" value="7"/>
</dbReference>
<evidence type="ECO:0000313" key="4">
    <source>
        <dbReference type="EMBL" id="MDR6238545.1"/>
    </source>
</evidence>
<dbReference type="InterPro" id="IPR019734">
    <property type="entry name" value="TPR_rpt"/>
</dbReference>
<dbReference type="EMBL" id="JAVDQD010000002">
    <property type="protein sequence ID" value="MDR6238545.1"/>
    <property type="molecule type" value="Genomic_DNA"/>
</dbReference>
<dbReference type="PANTHER" id="PTHR44858">
    <property type="entry name" value="TETRATRICOPEPTIDE REPEAT PROTEIN 6"/>
    <property type="match status" value="1"/>
</dbReference>
<dbReference type="Pfam" id="PF13181">
    <property type="entry name" value="TPR_8"/>
    <property type="match status" value="3"/>
</dbReference>
<evidence type="ECO:0000256" key="3">
    <source>
        <dbReference type="PROSITE-ProRule" id="PRU00339"/>
    </source>
</evidence>
<keyword evidence="2 3" id="KW-0802">TPR repeat</keyword>
<organism evidence="4 5">
    <name type="scientific">Aureibacter tunicatorum</name>
    <dbReference type="NCBI Taxonomy" id="866807"/>
    <lineage>
        <taxon>Bacteria</taxon>
        <taxon>Pseudomonadati</taxon>
        <taxon>Bacteroidota</taxon>
        <taxon>Cytophagia</taxon>
        <taxon>Cytophagales</taxon>
        <taxon>Persicobacteraceae</taxon>
        <taxon>Aureibacter</taxon>
    </lineage>
</organism>
<dbReference type="Gene3D" id="1.25.40.10">
    <property type="entry name" value="Tetratricopeptide repeat domain"/>
    <property type="match status" value="2"/>
</dbReference>
<evidence type="ECO:0000256" key="1">
    <source>
        <dbReference type="ARBA" id="ARBA00022737"/>
    </source>
</evidence>
<protein>
    <submittedName>
        <fullName evidence="4">Tetratricopeptide (TPR) repeat protein</fullName>
    </submittedName>
</protein>